<dbReference type="GeneID" id="63800473"/>
<reference evidence="3 4" key="1">
    <citation type="submission" date="2016-07" db="EMBL/GenBank/DDBJ databases">
        <title>Pervasive Adenine N6-methylation of Active Genes in Fungi.</title>
        <authorList>
            <consortium name="DOE Joint Genome Institute"/>
            <person name="Mondo S.J."/>
            <person name="Dannebaum R.O."/>
            <person name="Kuo R.C."/>
            <person name="Labutti K."/>
            <person name="Haridas S."/>
            <person name="Kuo A."/>
            <person name="Salamov A."/>
            <person name="Ahrendt S.R."/>
            <person name="Lipzen A."/>
            <person name="Sullivan W."/>
            <person name="Andreopoulos W.B."/>
            <person name="Clum A."/>
            <person name="Lindquist E."/>
            <person name="Daum C."/>
            <person name="Ramamoorthy G.K."/>
            <person name="Gryganskyi A."/>
            <person name="Culley D."/>
            <person name="Magnuson J.K."/>
            <person name="James T.Y."/>
            <person name="O'Malley M.A."/>
            <person name="Stajich J.E."/>
            <person name="Spatafora J.W."/>
            <person name="Visel A."/>
            <person name="Grigoriev I.V."/>
        </authorList>
    </citation>
    <scope>NUCLEOTIDE SEQUENCE [LARGE SCALE GENOMIC DNA]</scope>
    <source>
        <strain evidence="3 4">ATCC 12442</strain>
    </source>
</reference>
<gene>
    <name evidence="3" type="ORF">DL89DRAFT_173670</name>
</gene>
<feature type="region of interest" description="Disordered" evidence="1">
    <location>
        <begin position="1"/>
        <end position="50"/>
    </location>
</feature>
<keyword evidence="2" id="KW-0472">Membrane</keyword>
<evidence type="ECO:0000313" key="4">
    <source>
        <dbReference type="Proteomes" id="UP000193922"/>
    </source>
</evidence>
<keyword evidence="4" id="KW-1185">Reference proteome</keyword>
<feature type="transmembrane region" description="Helical" evidence="2">
    <location>
        <begin position="292"/>
        <end position="315"/>
    </location>
</feature>
<dbReference type="RefSeq" id="XP_040742966.1">
    <property type="nucleotide sequence ID" value="XM_040883825.1"/>
</dbReference>
<keyword evidence="2" id="KW-1133">Transmembrane helix</keyword>
<comment type="caution">
    <text evidence="3">The sequence shown here is derived from an EMBL/GenBank/DDBJ whole genome shotgun (WGS) entry which is preliminary data.</text>
</comment>
<dbReference type="AlphaFoldDB" id="A0A1Y1W7T9"/>
<dbReference type="Proteomes" id="UP000193922">
    <property type="component" value="Unassembled WGS sequence"/>
</dbReference>
<accession>A0A1Y1W7T9</accession>
<evidence type="ECO:0000256" key="1">
    <source>
        <dbReference type="SAM" id="MobiDB-lite"/>
    </source>
</evidence>
<proteinExistence type="predicted"/>
<evidence type="ECO:0000256" key="2">
    <source>
        <dbReference type="SAM" id="Phobius"/>
    </source>
</evidence>
<organism evidence="3 4">
    <name type="scientific">Linderina pennispora</name>
    <dbReference type="NCBI Taxonomy" id="61395"/>
    <lineage>
        <taxon>Eukaryota</taxon>
        <taxon>Fungi</taxon>
        <taxon>Fungi incertae sedis</taxon>
        <taxon>Zoopagomycota</taxon>
        <taxon>Kickxellomycotina</taxon>
        <taxon>Kickxellomycetes</taxon>
        <taxon>Kickxellales</taxon>
        <taxon>Kickxellaceae</taxon>
        <taxon>Linderina</taxon>
    </lineage>
</organism>
<dbReference type="STRING" id="61395.A0A1Y1W7T9"/>
<protein>
    <submittedName>
        <fullName evidence="3">Uncharacterized protein</fullName>
    </submittedName>
</protein>
<sequence length="353" mass="39426">MASARALSGRSTALCRRWSRSRPRSRRQCRSAEERRIDTTPVVQGEGSEAVQVTDTAGAIVATSDIAPTPVSPPEPAPVFVRYDEYVKQEPMAELPAAAYISHMNLTGWGSVPLKIWNFFHDQQNVDKYASQALQVVFESTRRRTTKQELEMMGSAEEGLEAWEGQHMDVVVEDKVADSLVIYDTQADNAPFKSNGRDSKWEIYIGRIAWPLVGQLSTSCRGCSTRESTEKAYCRVAMVVQYAPVQQARSSRREIAGSARAIGAGRGQSLCTRCNLTSAITIWKISMRCTRFSFFCSFFLVPSFALPANIFQHFYCFLFFESTFSPAHSSYTSRSNTNGPEPCVRTRFKQGPA</sequence>
<dbReference type="OrthoDB" id="5598305at2759"/>
<feature type="compositionally biased region" description="Basic residues" evidence="1">
    <location>
        <begin position="17"/>
        <end position="29"/>
    </location>
</feature>
<keyword evidence="2" id="KW-0812">Transmembrane</keyword>
<evidence type="ECO:0000313" key="3">
    <source>
        <dbReference type="EMBL" id="ORX69234.1"/>
    </source>
</evidence>
<dbReference type="EMBL" id="MCFD01000008">
    <property type="protein sequence ID" value="ORX69234.1"/>
    <property type="molecule type" value="Genomic_DNA"/>
</dbReference>
<name>A0A1Y1W7T9_9FUNG</name>